<accession>A0A9N9X5E0</accession>
<sequence>MSTNNGPDGPLLDQGPKQKGQGMTKTLYNVHLRRQPARFSGFVGNLVCVYSVHIKIHVPHLIHKHNHKHTIYKKVPVHVGGHEKKHVVIHKHDHNHKHKHDHGHKHGHHHKHKHGHKHGHKHQGKHQHKHGHDHKHGHKHGHKHDHKHKHLIKKQHGYDHGHYGIEPQVNHYDSYAIDPVNFDDDGYKSSKKSVRSEHYEVEQKNPYAIWPDEQHVVKGSYKVQETDPYDLTTTSYHAYDSPVSKKIAQALTNFDSFGRTNLPKGEDENGYHVEAEGLEGEEEAAADHEDVEEDDEGNQVQNDEGLAYQNYEDYGDNEEKVEQYTADSNHGVADGNGDEKYNYGTEQVEKYVLRKVYGSEHGYR</sequence>
<reference evidence="2" key="2">
    <citation type="submission" date="2022-10" db="EMBL/GenBank/DDBJ databases">
        <authorList>
            <consortium name="ENA_rothamsted_submissions"/>
            <consortium name="culmorum"/>
            <person name="King R."/>
        </authorList>
    </citation>
    <scope>NUCLEOTIDE SEQUENCE</scope>
</reference>
<protein>
    <submittedName>
        <fullName evidence="2">Uncharacterized protein</fullName>
    </submittedName>
</protein>
<feature type="compositionally biased region" description="Acidic residues" evidence="1">
    <location>
        <begin position="281"/>
        <end position="297"/>
    </location>
</feature>
<dbReference type="AlphaFoldDB" id="A0A9N9X5E0"/>
<dbReference type="OrthoDB" id="6735126at2759"/>
<feature type="region of interest" description="Disordered" evidence="1">
    <location>
        <begin position="281"/>
        <end position="319"/>
    </location>
</feature>
<dbReference type="Proteomes" id="UP001153737">
    <property type="component" value="Chromosome 8"/>
</dbReference>
<gene>
    <name evidence="2" type="ORF">PHAECO_LOCUS11655</name>
</gene>
<evidence type="ECO:0000256" key="1">
    <source>
        <dbReference type="SAM" id="MobiDB-lite"/>
    </source>
</evidence>
<feature type="region of interest" description="Disordered" evidence="1">
    <location>
        <begin position="96"/>
        <end position="143"/>
    </location>
</feature>
<dbReference type="EMBL" id="OU896714">
    <property type="protein sequence ID" value="CAG9824800.1"/>
    <property type="molecule type" value="Genomic_DNA"/>
</dbReference>
<feature type="region of interest" description="Disordered" evidence="1">
    <location>
        <begin position="1"/>
        <end position="22"/>
    </location>
</feature>
<evidence type="ECO:0000313" key="3">
    <source>
        <dbReference type="Proteomes" id="UP001153737"/>
    </source>
</evidence>
<organism evidence="2 3">
    <name type="scientific">Phaedon cochleariae</name>
    <name type="common">Mustard beetle</name>
    <dbReference type="NCBI Taxonomy" id="80249"/>
    <lineage>
        <taxon>Eukaryota</taxon>
        <taxon>Metazoa</taxon>
        <taxon>Ecdysozoa</taxon>
        <taxon>Arthropoda</taxon>
        <taxon>Hexapoda</taxon>
        <taxon>Insecta</taxon>
        <taxon>Pterygota</taxon>
        <taxon>Neoptera</taxon>
        <taxon>Endopterygota</taxon>
        <taxon>Coleoptera</taxon>
        <taxon>Polyphaga</taxon>
        <taxon>Cucujiformia</taxon>
        <taxon>Chrysomeloidea</taxon>
        <taxon>Chrysomelidae</taxon>
        <taxon>Chrysomelinae</taxon>
        <taxon>Chrysomelini</taxon>
        <taxon>Phaedon</taxon>
    </lineage>
</organism>
<keyword evidence="3" id="KW-1185">Reference proteome</keyword>
<reference evidence="2" key="1">
    <citation type="submission" date="2022-01" db="EMBL/GenBank/DDBJ databases">
        <authorList>
            <person name="King R."/>
        </authorList>
    </citation>
    <scope>NUCLEOTIDE SEQUENCE</scope>
</reference>
<evidence type="ECO:0000313" key="2">
    <source>
        <dbReference type="EMBL" id="CAG9824800.1"/>
    </source>
</evidence>
<proteinExistence type="predicted"/>
<name>A0A9N9X5E0_PHACE</name>